<sequence>MDHDEESSNGTLPASQELEKALEAVLAAAGTIPSSIRPRAPKGSYPGGLIQLPSDKPCVLVPDVHARPDFVESLLLSVFPGIEGTLDAALGKGLATLVFLGDIPHAEGELAARRWNRAYERIVREHDAHAILCPEMDEEMGLSLAALLEVIDLQCRYPSSVFCLKGNHDNMTNAADHGDLPFYKYADEGRMGALWLEMRYGEKIARLMRRYELSLPVVACSKNFCASHAEPAFPLDKERVISFREHSEVVQALIWTANDEAKPGSVAKSLEALLDSMEKAQHSVWFSGHRPVRDNFAIRANGQLVQIHNPDLWHIVFLSGNAKQADFYAVQRSGGEAAHVCSLILDPERRRK</sequence>
<dbReference type="SUPFAM" id="SSF56300">
    <property type="entry name" value="Metallo-dependent phosphatases"/>
    <property type="match status" value="1"/>
</dbReference>
<dbReference type="EMBL" id="FWDM01000037">
    <property type="protein sequence ID" value="SLM15438.1"/>
    <property type="molecule type" value="Genomic_DNA"/>
</dbReference>
<dbReference type="Gene3D" id="3.60.21.10">
    <property type="match status" value="1"/>
</dbReference>
<name>A0A3P3XLD0_9SPIR</name>
<proteinExistence type="predicted"/>
<gene>
    <name evidence="1" type="ORF">SPIROBIBN47_50007</name>
</gene>
<reference evidence="1" key="1">
    <citation type="submission" date="2017-02" db="EMBL/GenBank/DDBJ databases">
        <authorList>
            <person name="Regsiter A."/>
            <person name="William W."/>
        </authorList>
    </citation>
    <scope>NUCLEOTIDE SEQUENCE</scope>
    <source>
        <strain evidence="1">Bib</strain>
    </source>
</reference>
<protein>
    <submittedName>
        <fullName evidence="1">Putative Calcineurin-like phosphoesterase</fullName>
    </submittedName>
</protein>
<evidence type="ECO:0000313" key="1">
    <source>
        <dbReference type="EMBL" id="SLM15438.1"/>
    </source>
</evidence>
<organism evidence="1">
    <name type="scientific">uncultured spirochete</name>
    <dbReference type="NCBI Taxonomy" id="156406"/>
    <lineage>
        <taxon>Bacteria</taxon>
        <taxon>Pseudomonadati</taxon>
        <taxon>Spirochaetota</taxon>
        <taxon>Spirochaetia</taxon>
        <taxon>Spirochaetales</taxon>
        <taxon>environmental samples</taxon>
    </lineage>
</organism>
<dbReference type="AlphaFoldDB" id="A0A3P3XLD0"/>
<dbReference type="InterPro" id="IPR029052">
    <property type="entry name" value="Metallo-depent_PP-like"/>
</dbReference>
<accession>A0A3P3XLD0</accession>